<proteinExistence type="predicted"/>
<dbReference type="EMBL" id="JAGIZQ010000005">
    <property type="protein sequence ID" value="KAH6628631.1"/>
    <property type="molecule type" value="Genomic_DNA"/>
</dbReference>
<protein>
    <submittedName>
        <fullName evidence="1">Uncharacterized protein</fullName>
    </submittedName>
</protein>
<evidence type="ECO:0000313" key="2">
    <source>
        <dbReference type="Proteomes" id="UP000724584"/>
    </source>
</evidence>
<reference evidence="1 2" key="1">
    <citation type="journal article" date="2021" name="Nat. Commun.">
        <title>Genetic determinants of endophytism in the Arabidopsis root mycobiome.</title>
        <authorList>
            <person name="Mesny F."/>
            <person name="Miyauchi S."/>
            <person name="Thiergart T."/>
            <person name="Pickel B."/>
            <person name="Atanasova L."/>
            <person name="Karlsson M."/>
            <person name="Huettel B."/>
            <person name="Barry K.W."/>
            <person name="Haridas S."/>
            <person name="Chen C."/>
            <person name="Bauer D."/>
            <person name="Andreopoulos W."/>
            <person name="Pangilinan J."/>
            <person name="LaButti K."/>
            <person name="Riley R."/>
            <person name="Lipzen A."/>
            <person name="Clum A."/>
            <person name="Drula E."/>
            <person name="Henrissat B."/>
            <person name="Kohler A."/>
            <person name="Grigoriev I.V."/>
            <person name="Martin F.M."/>
            <person name="Hacquard S."/>
        </authorList>
    </citation>
    <scope>NUCLEOTIDE SEQUENCE [LARGE SCALE GENOMIC DNA]</scope>
    <source>
        <strain evidence="1 2">MPI-SDFR-AT-0079</strain>
    </source>
</reference>
<comment type="caution">
    <text evidence="1">The sequence shown here is derived from an EMBL/GenBank/DDBJ whole genome shotgun (WGS) entry which is preliminary data.</text>
</comment>
<name>A0ACB7P607_9PEZI</name>
<evidence type="ECO:0000313" key="1">
    <source>
        <dbReference type="EMBL" id="KAH6628631.1"/>
    </source>
</evidence>
<keyword evidence="2" id="KW-1185">Reference proteome</keyword>
<sequence length="274" mass="30354">MLVRRGLRLMDKAIEAPMDALPSPYARRLQDIYSSHAPPGFEHVPDGMDFSGDFVLCQAASILRQVPNLDSLHYHQCCDVTKSFSASIGQAMTGPPPLRNVTELILTDTFMTAASFRNLLETMGPKLSKVSIQGTETETESRQMSRGGKTVRFGEAVLALQPWKRELKVLRFTNDKMDLAPETCYLKGIHALRNLQALETIEAPTSSFDFYGQLGNQEDALTLTLPAFVRELQLPGFPEKVQIVPGLRGLARALRAGQFVIISPTPIHKWSPST</sequence>
<accession>A0ACB7P607</accession>
<dbReference type="Proteomes" id="UP000724584">
    <property type="component" value="Unassembled WGS sequence"/>
</dbReference>
<organism evidence="1 2">
    <name type="scientific">Chaetomium tenue</name>
    <dbReference type="NCBI Taxonomy" id="1854479"/>
    <lineage>
        <taxon>Eukaryota</taxon>
        <taxon>Fungi</taxon>
        <taxon>Dikarya</taxon>
        <taxon>Ascomycota</taxon>
        <taxon>Pezizomycotina</taxon>
        <taxon>Sordariomycetes</taxon>
        <taxon>Sordariomycetidae</taxon>
        <taxon>Sordariales</taxon>
        <taxon>Chaetomiaceae</taxon>
        <taxon>Chaetomium</taxon>
    </lineage>
</organism>
<gene>
    <name evidence="1" type="ORF">F5144DRAFT_594596</name>
</gene>